<dbReference type="PROSITE" id="PS50043">
    <property type="entry name" value="HTH_LUXR_2"/>
    <property type="match status" value="1"/>
</dbReference>
<dbReference type="Pfam" id="PF00196">
    <property type="entry name" value="GerE"/>
    <property type="match status" value="1"/>
</dbReference>
<evidence type="ECO:0000256" key="1">
    <source>
        <dbReference type="ARBA" id="ARBA00023125"/>
    </source>
</evidence>
<proteinExistence type="predicted"/>
<organism evidence="3 4">
    <name type="scientific">Serratia entomophila</name>
    <dbReference type="NCBI Taxonomy" id="42906"/>
    <lineage>
        <taxon>Bacteria</taxon>
        <taxon>Pseudomonadati</taxon>
        <taxon>Pseudomonadota</taxon>
        <taxon>Gammaproteobacteria</taxon>
        <taxon>Enterobacterales</taxon>
        <taxon>Yersiniaceae</taxon>
        <taxon>Serratia</taxon>
    </lineage>
</organism>
<dbReference type="Gene3D" id="3.40.50.2300">
    <property type="match status" value="1"/>
</dbReference>
<dbReference type="SMART" id="SM00421">
    <property type="entry name" value="HTH_LUXR"/>
    <property type="match status" value="1"/>
</dbReference>
<dbReference type="PRINTS" id="PR00038">
    <property type="entry name" value="HTHLUXR"/>
</dbReference>
<dbReference type="CDD" id="cd06170">
    <property type="entry name" value="LuxR_C_like"/>
    <property type="match status" value="1"/>
</dbReference>
<accession>A0ABY5CS45</accession>
<dbReference type="InterPro" id="IPR051015">
    <property type="entry name" value="EvgA-like"/>
</dbReference>
<dbReference type="InterPro" id="IPR000792">
    <property type="entry name" value="Tscrpt_reg_LuxR_C"/>
</dbReference>
<dbReference type="PANTHER" id="PTHR45566:SF1">
    <property type="entry name" value="HTH-TYPE TRANSCRIPTIONAL REGULATOR YHJB-RELATED"/>
    <property type="match status" value="1"/>
</dbReference>
<evidence type="ECO:0000313" key="3">
    <source>
        <dbReference type="EMBL" id="USV00310.1"/>
    </source>
</evidence>
<dbReference type="SUPFAM" id="SSF46894">
    <property type="entry name" value="C-terminal effector domain of the bipartite response regulators"/>
    <property type="match status" value="1"/>
</dbReference>
<dbReference type="GeneID" id="75024351"/>
<dbReference type="InterPro" id="IPR016032">
    <property type="entry name" value="Sig_transdc_resp-reg_C-effctor"/>
</dbReference>
<sequence>MNRVYRSLVLKNKTVESIAVLEPFPYVSNVLVDMFLGIPEVTAIFDTQKIETLQEVVDRKAINMVFMDLVDIDNDPIAGLSFITKNALLWQSVDLVVFTSITNAYILEFARKVGAVAILSKRDGMERIVDKIKTIFSRRSFYYPKEWAFYGDVNNMNFTRSESAIIYFLCHGKSMSEISEIMGISYKTAHTHKSNIMNKLGVKGLFNLHKVIRAIRFSEGQ</sequence>
<dbReference type="Proteomes" id="UP001056873">
    <property type="component" value="Chromosome"/>
</dbReference>
<dbReference type="InterPro" id="IPR011006">
    <property type="entry name" value="CheY-like_superfamily"/>
</dbReference>
<reference evidence="3" key="1">
    <citation type="journal article" date="2022" name="BMC Genomics">
        <title>Genome sequence of the entomopathogenic Serratia entomophila isolate 626 and characterisation of the species specific itaconate degradation pathway.</title>
        <authorList>
            <person name="Vaughan A.L."/>
            <person name="Altermann E."/>
            <person name="Glare T.R."/>
            <person name="Hurst M.R.H."/>
        </authorList>
    </citation>
    <scope>NUCLEOTIDE SEQUENCE</scope>
    <source>
        <strain evidence="3">626</strain>
    </source>
</reference>
<gene>
    <name evidence="3" type="ORF">KFQ06_20155</name>
</gene>
<evidence type="ECO:0000313" key="4">
    <source>
        <dbReference type="Proteomes" id="UP001056873"/>
    </source>
</evidence>
<name>A0ABY5CS45_9GAMM</name>
<dbReference type="InterPro" id="IPR036388">
    <property type="entry name" value="WH-like_DNA-bd_sf"/>
</dbReference>
<evidence type="ECO:0000259" key="2">
    <source>
        <dbReference type="PROSITE" id="PS50043"/>
    </source>
</evidence>
<protein>
    <submittedName>
        <fullName evidence="3">Response regulator transcription factor</fullName>
    </submittedName>
</protein>
<keyword evidence="1" id="KW-0238">DNA-binding</keyword>
<dbReference type="SUPFAM" id="SSF52172">
    <property type="entry name" value="CheY-like"/>
    <property type="match status" value="1"/>
</dbReference>
<dbReference type="EMBL" id="CP074347">
    <property type="protein sequence ID" value="USV00310.1"/>
    <property type="molecule type" value="Genomic_DNA"/>
</dbReference>
<dbReference type="RefSeq" id="WP_234586313.1">
    <property type="nucleotide sequence ID" value="NZ_CAMIPG010000022.1"/>
</dbReference>
<keyword evidence="4" id="KW-1185">Reference proteome</keyword>
<dbReference type="PANTHER" id="PTHR45566">
    <property type="entry name" value="HTH-TYPE TRANSCRIPTIONAL REGULATOR YHJB-RELATED"/>
    <property type="match status" value="1"/>
</dbReference>
<dbReference type="Gene3D" id="1.10.10.10">
    <property type="entry name" value="Winged helix-like DNA-binding domain superfamily/Winged helix DNA-binding domain"/>
    <property type="match status" value="1"/>
</dbReference>
<feature type="domain" description="HTH luxR-type" evidence="2">
    <location>
        <begin position="151"/>
        <end position="216"/>
    </location>
</feature>